<organism evidence="2 3">
    <name type="scientific">Rubroshorea leprosula</name>
    <dbReference type="NCBI Taxonomy" id="152421"/>
    <lineage>
        <taxon>Eukaryota</taxon>
        <taxon>Viridiplantae</taxon>
        <taxon>Streptophyta</taxon>
        <taxon>Embryophyta</taxon>
        <taxon>Tracheophyta</taxon>
        <taxon>Spermatophyta</taxon>
        <taxon>Magnoliopsida</taxon>
        <taxon>eudicotyledons</taxon>
        <taxon>Gunneridae</taxon>
        <taxon>Pentapetalae</taxon>
        <taxon>rosids</taxon>
        <taxon>malvids</taxon>
        <taxon>Malvales</taxon>
        <taxon>Dipterocarpaceae</taxon>
        <taxon>Rubroshorea</taxon>
    </lineage>
</organism>
<keyword evidence="3" id="KW-1185">Reference proteome</keyword>
<dbReference type="AlphaFoldDB" id="A0AAV5LZA9"/>
<sequence>MCNGKECMNKEAFKATQPKRHAPESKSAPGRGSGDDNQGGARRNGDEKWRRRRGEEEKLETLLQLIFWGPN</sequence>
<gene>
    <name evidence="2" type="ORF">SLEP1_g49930</name>
</gene>
<accession>A0AAV5LZA9</accession>
<dbReference type="EMBL" id="BPVZ01000159">
    <property type="protein sequence ID" value="GKV42538.1"/>
    <property type="molecule type" value="Genomic_DNA"/>
</dbReference>
<protein>
    <submittedName>
        <fullName evidence="2">Uncharacterized protein</fullName>
    </submittedName>
</protein>
<evidence type="ECO:0000256" key="1">
    <source>
        <dbReference type="SAM" id="MobiDB-lite"/>
    </source>
</evidence>
<dbReference type="Proteomes" id="UP001054252">
    <property type="component" value="Unassembled WGS sequence"/>
</dbReference>
<comment type="caution">
    <text evidence="2">The sequence shown here is derived from an EMBL/GenBank/DDBJ whole genome shotgun (WGS) entry which is preliminary data.</text>
</comment>
<evidence type="ECO:0000313" key="2">
    <source>
        <dbReference type="EMBL" id="GKV42538.1"/>
    </source>
</evidence>
<proteinExistence type="predicted"/>
<feature type="region of interest" description="Disordered" evidence="1">
    <location>
        <begin position="1"/>
        <end position="56"/>
    </location>
</feature>
<evidence type="ECO:0000313" key="3">
    <source>
        <dbReference type="Proteomes" id="UP001054252"/>
    </source>
</evidence>
<feature type="compositionally biased region" description="Basic and acidic residues" evidence="1">
    <location>
        <begin position="43"/>
        <end position="56"/>
    </location>
</feature>
<reference evidence="2 3" key="1">
    <citation type="journal article" date="2021" name="Commun. Biol.">
        <title>The genome of Shorea leprosula (Dipterocarpaceae) highlights the ecological relevance of drought in aseasonal tropical rainforests.</title>
        <authorList>
            <person name="Ng K.K.S."/>
            <person name="Kobayashi M.J."/>
            <person name="Fawcett J.A."/>
            <person name="Hatakeyama M."/>
            <person name="Paape T."/>
            <person name="Ng C.H."/>
            <person name="Ang C.C."/>
            <person name="Tnah L.H."/>
            <person name="Lee C.T."/>
            <person name="Nishiyama T."/>
            <person name="Sese J."/>
            <person name="O'Brien M.J."/>
            <person name="Copetti D."/>
            <person name="Mohd Noor M.I."/>
            <person name="Ong R.C."/>
            <person name="Putra M."/>
            <person name="Sireger I.Z."/>
            <person name="Indrioko S."/>
            <person name="Kosugi Y."/>
            <person name="Izuno A."/>
            <person name="Isagi Y."/>
            <person name="Lee S.L."/>
            <person name="Shimizu K.K."/>
        </authorList>
    </citation>
    <scope>NUCLEOTIDE SEQUENCE [LARGE SCALE GENOMIC DNA]</scope>
    <source>
        <strain evidence="2">214</strain>
    </source>
</reference>
<name>A0AAV5LZA9_9ROSI</name>